<dbReference type="InterPro" id="IPR013025">
    <property type="entry name" value="Ribosomal_uL23-like"/>
</dbReference>
<keyword evidence="2 4" id="KW-0689">Ribosomal protein</keyword>
<dbReference type="InterPro" id="IPR012677">
    <property type="entry name" value="Nucleotide-bd_a/b_plait_sf"/>
</dbReference>
<dbReference type="Gene3D" id="3.30.70.330">
    <property type="match status" value="1"/>
</dbReference>
<gene>
    <name evidence="4" type="primary">rplW</name>
    <name evidence="5" type="ORF">UW41_C0002G0056</name>
</gene>
<accession>A0A0G1HS65</accession>
<evidence type="ECO:0000313" key="6">
    <source>
        <dbReference type="Proteomes" id="UP000034172"/>
    </source>
</evidence>
<evidence type="ECO:0000256" key="2">
    <source>
        <dbReference type="ARBA" id="ARBA00022980"/>
    </source>
</evidence>
<comment type="caution">
    <text evidence="5">The sequence shown here is derived from an EMBL/GenBank/DDBJ whole genome shotgun (WGS) entry which is preliminary data.</text>
</comment>
<keyword evidence="4" id="KW-0694">RNA-binding</keyword>
<proteinExistence type="inferred from homology"/>
<name>A0A0G1HS65_9BACT</name>
<dbReference type="AlphaFoldDB" id="A0A0G1HS65"/>
<keyword evidence="3 4" id="KW-0687">Ribonucleoprotein</keyword>
<dbReference type="STRING" id="1618392.UW41_C0002G0056"/>
<protein>
    <recommendedName>
        <fullName evidence="4">Large ribosomal subunit protein uL23</fullName>
    </recommendedName>
</protein>
<comment type="subunit">
    <text evidence="4">Part of the 50S ribosomal subunit. Contacts protein L29, and trigger factor when it is bound to the ribosome.</text>
</comment>
<dbReference type="InterPro" id="IPR012678">
    <property type="entry name" value="Ribosomal_uL23/eL15/eS24_sf"/>
</dbReference>
<evidence type="ECO:0000256" key="3">
    <source>
        <dbReference type="ARBA" id="ARBA00023274"/>
    </source>
</evidence>
<dbReference type="HAMAP" id="MF_01369_B">
    <property type="entry name" value="Ribosomal_uL23_B"/>
    <property type="match status" value="1"/>
</dbReference>
<comment type="function">
    <text evidence="4">One of the early assembly proteins it binds 23S rRNA. One of the proteins that surrounds the polypeptide exit tunnel on the outside of the ribosome. Forms the main docking site for trigger factor binding to the ribosome.</text>
</comment>
<dbReference type="PANTHER" id="PTHR11620">
    <property type="entry name" value="60S RIBOSOMAL PROTEIN L23A"/>
    <property type="match status" value="1"/>
</dbReference>
<dbReference type="EMBL" id="LCIE01000002">
    <property type="protein sequence ID" value="KKT49780.1"/>
    <property type="molecule type" value="Genomic_DNA"/>
</dbReference>
<dbReference type="SUPFAM" id="SSF54189">
    <property type="entry name" value="Ribosomal proteins S24e, L23 and L15e"/>
    <property type="match status" value="1"/>
</dbReference>
<dbReference type="Pfam" id="PF00276">
    <property type="entry name" value="Ribosomal_L23"/>
    <property type="match status" value="1"/>
</dbReference>
<dbReference type="GO" id="GO:0003735">
    <property type="term" value="F:structural constituent of ribosome"/>
    <property type="evidence" value="ECO:0007669"/>
    <property type="project" value="InterPro"/>
</dbReference>
<dbReference type="PATRIC" id="fig|1618392.3.peg.111"/>
<dbReference type="Proteomes" id="UP000034172">
    <property type="component" value="Unassembled WGS sequence"/>
</dbReference>
<dbReference type="GO" id="GO:0005840">
    <property type="term" value="C:ribosome"/>
    <property type="evidence" value="ECO:0007669"/>
    <property type="project" value="UniProtKB-KW"/>
</dbReference>
<dbReference type="GO" id="GO:0019843">
    <property type="term" value="F:rRNA binding"/>
    <property type="evidence" value="ECO:0007669"/>
    <property type="project" value="UniProtKB-UniRule"/>
</dbReference>
<sequence length="102" mass="11417">MSTPLIHQNTIIKPVVTEKSYSLASQDKYVFQVDPAASKYQIKKAVEDLFKVNVLSINTVKHAARTIRSAKTGRHISLPVDKKAIVRIKKGQKIEVFNALKS</sequence>
<dbReference type="GO" id="GO:0006412">
    <property type="term" value="P:translation"/>
    <property type="evidence" value="ECO:0007669"/>
    <property type="project" value="UniProtKB-UniRule"/>
</dbReference>
<keyword evidence="4" id="KW-0699">rRNA-binding</keyword>
<evidence type="ECO:0000256" key="4">
    <source>
        <dbReference type="HAMAP-Rule" id="MF_01369"/>
    </source>
</evidence>
<organism evidence="5 6">
    <name type="scientific">Candidatus Collierbacteria bacterium GW2011_GWC2_44_18</name>
    <dbReference type="NCBI Taxonomy" id="1618392"/>
    <lineage>
        <taxon>Bacteria</taxon>
        <taxon>Candidatus Collieribacteriota</taxon>
    </lineage>
</organism>
<evidence type="ECO:0000313" key="5">
    <source>
        <dbReference type="EMBL" id="KKT49780.1"/>
    </source>
</evidence>
<evidence type="ECO:0000256" key="1">
    <source>
        <dbReference type="ARBA" id="ARBA00006700"/>
    </source>
</evidence>
<dbReference type="GO" id="GO:1990904">
    <property type="term" value="C:ribonucleoprotein complex"/>
    <property type="evidence" value="ECO:0007669"/>
    <property type="project" value="UniProtKB-KW"/>
</dbReference>
<reference evidence="5 6" key="1">
    <citation type="journal article" date="2015" name="Nature">
        <title>rRNA introns, odd ribosomes, and small enigmatic genomes across a large radiation of phyla.</title>
        <authorList>
            <person name="Brown C.T."/>
            <person name="Hug L.A."/>
            <person name="Thomas B.C."/>
            <person name="Sharon I."/>
            <person name="Castelle C.J."/>
            <person name="Singh A."/>
            <person name="Wilkins M.J."/>
            <person name="Williams K.H."/>
            <person name="Banfield J.F."/>
        </authorList>
    </citation>
    <scope>NUCLEOTIDE SEQUENCE [LARGE SCALE GENOMIC DNA]</scope>
</reference>
<comment type="similarity">
    <text evidence="1 4">Belongs to the universal ribosomal protein uL23 family.</text>
</comment>
<dbReference type="NCBIfam" id="NF004363">
    <property type="entry name" value="PRK05738.2-4"/>
    <property type="match status" value="1"/>
</dbReference>